<name>A0A4Q2D3W2_9AGAR</name>
<sequence length="587" mass="64874">MSGESPPESGKNHWKSTGSPAGLVGECKRDLSARQLCWNKFLAEYEGRIVYVKGKDNTVADALSRVTYVEDSVAADAHAPSFSRDNAVYPQAGLLVDKTTQYHAAVCLALAPAPGPTMGAPAGAPTRLGVSIDKDFLNSLKAGYDTDPFIRSLAAASPGMASVQQRDDLWFIDNRLVIPDVPKIGETVFCLCHDLLGHWGFWKSYDAIRHSFYWPGMHTQLETSYIPGCDNCQRNKDQTHRIAGSLHPLPVLAQPCSSIAMDFIGPLPEDEGFDAILTITDCLGTNVCFIPCNTTDTATQIAELFFTHWYCENGLPVDIVSDRDKLFVLAFWAALHRLMGTALKLSSAFHPQSDGSSERTNKSLIQALCFHIGWHQKGWAKSLPLICFHFMNTTNSSTGLSPFLLCLGYSPKIIPAILAPPADAPTGELNTAEWLQARGEVIKDAKDALLHAKVIQAANINGKGDPEPSFQVGSRVMLSTKHRRHTFKSRADGRTAKFFARWDGPYVVKAAHPEKSAYTLDIPESSAMFPTCHSSLLKEYHPNDDFSFPHRSHLQSSPLTFDDKSQEYFIRDIIDEKRHGRGYRYLV</sequence>
<dbReference type="InterPro" id="IPR050951">
    <property type="entry name" value="Retrovirus_Pol_polyprotein"/>
</dbReference>
<gene>
    <name evidence="3" type="ORF">EST38_g12678</name>
</gene>
<dbReference type="EMBL" id="SDEE01000989">
    <property type="protein sequence ID" value="RXW13176.1"/>
    <property type="molecule type" value="Genomic_DNA"/>
</dbReference>
<keyword evidence="4" id="KW-1185">Reference proteome</keyword>
<dbReference type="OrthoDB" id="3268967at2759"/>
<evidence type="ECO:0000313" key="3">
    <source>
        <dbReference type="EMBL" id="RXW13176.1"/>
    </source>
</evidence>
<dbReference type="Gene3D" id="3.30.420.10">
    <property type="entry name" value="Ribonuclease H-like superfamily/Ribonuclease H"/>
    <property type="match status" value="1"/>
</dbReference>
<evidence type="ECO:0000259" key="2">
    <source>
        <dbReference type="PROSITE" id="PS50994"/>
    </source>
</evidence>
<dbReference type="PANTHER" id="PTHR37984:SF5">
    <property type="entry name" value="PROTEIN NYNRIN-LIKE"/>
    <property type="match status" value="1"/>
</dbReference>
<dbReference type="GO" id="GO:0015074">
    <property type="term" value="P:DNA integration"/>
    <property type="evidence" value="ECO:0007669"/>
    <property type="project" value="InterPro"/>
</dbReference>
<evidence type="ECO:0000313" key="4">
    <source>
        <dbReference type="Proteomes" id="UP000290288"/>
    </source>
</evidence>
<dbReference type="InterPro" id="IPR041588">
    <property type="entry name" value="Integrase_H2C2"/>
</dbReference>
<evidence type="ECO:0000256" key="1">
    <source>
        <dbReference type="ARBA" id="ARBA00022884"/>
    </source>
</evidence>
<dbReference type="PROSITE" id="PS50994">
    <property type="entry name" value="INTEGRASE"/>
    <property type="match status" value="1"/>
</dbReference>
<proteinExistence type="predicted"/>
<dbReference type="InterPro" id="IPR036397">
    <property type="entry name" value="RNaseH_sf"/>
</dbReference>
<dbReference type="Proteomes" id="UP000290288">
    <property type="component" value="Unassembled WGS sequence"/>
</dbReference>
<dbReference type="PANTHER" id="PTHR37984">
    <property type="entry name" value="PROTEIN CBG26694"/>
    <property type="match status" value="1"/>
</dbReference>
<keyword evidence="1" id="KW-0694">RNA-binding</keyword>
<dbReference type="STRING" id="2316362.A0A4Q2D3W2"/>
<feature type="domain" description="Integrase catalytic" evidence="2">
    <location>
        <begin position="251"/>
        <end position="410"/>
    </location>
</feature>
<accession>A0A4Q2D3W2</accession>
<protein>
    <recommendedName>
        <fullName evidence="2">Integrase catalytic domain-containing protein</fullName>
    </recommendedName>
</protein>
<dbReference type="SUPFAM" id="SSF53098">
    <property type="entry name" value="Ribonuclease H-like"/>
    <property type="match status" value="1"/>
</dbReference>
<dbReference type="InterPro" id="IPR012337">
    <property type="entry name" value="RNaseH-like_sf"/>
</dbReference>
<dbReference type="Pfam" id="PF17921">
    <property type="entry name" value="Integrase_H2C2"/>
    <property type="match status" value="1"/>
</dbReference>
<dbReference type="GO" id="GO:0003723">
    <property type="term" value="F:RNA binding"/>
    <property type="evidence" value="ECO:0007669"/>
    <property type="project" value="UniProtKB-KW"/>
</dbReference>
<dbReference type="AlphaFoldDB" id="A0A4Q2D3W2"/>
<dbReference type="GO" id="GO:0005634">
    <property type="term" value="C:nucleus"/>
    <property type="evidence" value="ECO:0007669"/>
    <property type="project" value="UniProtKB-ARBA"/>
</dbReference>
<organism evidence="3 4">
    <name type="scientific">Candolleomyces aberdarensis</name>
    <dbReference type="NCBI Taxonomy" id="2316362"/>
    <lineage>
        <taxon>Eukaryota</taxon>
        <taxon>Fungi</taxon>
        <taxon>Dikarya</taxon>
        <taxon>Basidiomycota</taxon>
        <taxon>Agaricomycotina</taxon>
        <taxon>Agaricomycetes</taxon>
        <taxon>Agaricomycetidae</taxon>
        <taxon>Agaricales</taxon>
        <taxon>Agaricineae</taxon>
        <taxon>Psathyrellaceae</taxon>
        <taxon>Candolleomyces</taxon>
    </lineage>
</organism>
<reference evidence="3 4" key="1">
    <citation type="submission" date="2019-01" db="EMBL/GenBank/DDBJ databases">
        <title>Draft genome sequence of Psathyrella aberdarensis IHI B618.</title>
        <authorList>
            <person name="Buettner E."/>
            <person name="Kellner H."/>
        </authorList>
    </citation>
    <scope>NUCLEOTIDE SEQUENCE [LARGE SCALE GENOMIC DNA]</scope>
    <source>
        <strain evidence="3 4">IHI B618</strain>
    </source>
</reference>
<dbReference type="InterPro" id="IPR001584">
    <property type="entry name" value="Integrase_cat-core"/>
</dbReference>
<comment type="caution">
    <text evidence="3">The sequence shown here is derived from an EMBL/GenBank/DDBJ whole genome shotgun (WGS) entry which is preliminary data.</text>
</comment>
<dbReference type="Gene3D" id="1.10.340.70">
    <property type="match status" value="1"/>
</dbReference>